<evidence type="ECO:0000313" key="2">
    <source>
        <dbReference type="EMBL" id="MBD3324695.1"/>
    </source>
</evidence>
<organism evidence="2 3">
    <name type="scientific">candidate division KSB3 bacterium</name>
    <dbReference type="NCBI Taxonomy" id="2044937"/>
    <lineage>
        <taxon>Bacteria</taxon>
        <taxon>candidate division KSB3</taxon>
    </lineage>
</organism>
<proteinExistence type="predicted"/>
<comment type="caution">
    <text evidence="2">The sequence shown here is derived from an EMBL/GenBank/DDBJ whole genome shotgun (WGS) entry which is preliminary data.</text>
</comment>
<dbReference type="AlphaFoldDB" id="A0A9D5JV19"/>
<dbReference type="Pfam" id="PF07238">
    <property type="entry name" value="PilZ"/>
    <property type="match status" value="1"/>
</dbReference>
<dbReference type="EMBL" id="WJJP01000281">
    <property type="protein sequence ID" value="MBD3324695.1"/>
    <property type="molecule type" value="Genomic_DNA"/>
</dbReference>
<sequence length="128" mass="14487">MKHSHNADRRKFPRFKIQVPITLAPSSVASEETLHVEAANVSMNGLYCTVDRYLPLFDKIVLTFVNPEHAGTPAHILMQCEGIVVRIEPEQEEPQQTAYHVALFFQNLSPRQRDTLQEIIASHAIIPS</sequence>
<accession>A0A9D5JV19</accession>
<evidence type="ECO:0000259" key="1">
    <source>
        <dbReference type="Pfam" id="PF07238"/>
    </source>
</evidence>
<dbReference type="SUPFAM" id="SSF141371">
    <property type="entry name" value="PilZ domain-like"/>
    <property type="match status" value="1"/>
</dbReference>
<name>A0A9D5JV19_9BACT</name>
<gene>
    <name evidence="2" type="ORF">GF339_08930</name>
</gene>
<protein>
    <recommendedName>
        <fullName evidence="1">PilZ domain-containing protein</fullName>
    </recommendedName>
</protein>
<dbReference type="InterPro" id="IPR009875">
    <property type="entry name" value="PilZ_domain"/>
</dbReference>
<dbReference type="GO" id="GO:0035438">
    <property type="term" value="F:cyclic-di-GMP binding"/>
    <property type="evidence" value="ECO:0007669"/>
    <property type="project" value="InterPro"/>
</dbReference>
<reference evidence="2" key="1">
    <citation type="submission" date="2019-11" db="EMBL/GenBank/DDBJ databases">
        <title>Microbial mats filling the niche in hypersaline microbial mats.</title>
        <authorList>
            <person name="Wong H.L."/>
            <person name="Macleod F.I."/>
            <person name="White R.A. III"/>
            <person name="Burns B.P."/>
        </authorList>
    </citation>
    <scope>NUCLEOTIDE SEQUENCE</scope>
    <source>
        <strain evidence="2">Rbin_158</strain>
    </source>
</reference>
<dbReference type="Gene3D" id="2.40.10.220">
    <property type="entry name" value="predicted glycosyltransferase like domains"/>
    <property type="match status" value="1"/>
</dbReference>
<dbReference type="Proteomes" id="UP000649604">
    <property type="component" value="Unassembled WGS sequence"/>
</dbReference>
<evidence type="ECO:0000313" key="3">
    <source>
        <dbReference type="Proteomes" id="UP000649604"/>
    </source>
</evidence>
<feature type="domain" description="PilZ" evidence="1">
    <location>
        <begin position="8"/>
        <end position="121"/>
    </location>
</feature>